<feature type="compositionally biased region" description="Basic and acidic residues" evidence="6">
    <location>
        <begin position="91"/>
        <end position="103"/>
    </location>
</feature>
<proteinExistence type="inferred from homology"/>
<keyword evidence="4" id="KW-0175">Coiled coil</keyword>
<feature type="compositionally biased region" description="Basic residues" evidence="6">
    <location>
        <begin position="244"/>
        <end position="253"/>
    </location>
</feature>
<comment type="similarity">
    <text evidence="2">Belongs to the MAP7 family.</text>
</comment>
<feature type="compositionally biased region" description="Polar residues" evidence="6">
    <location>
        <begin position="127"/>
        <end position="144"/>
    </location>
</feature>
<evidence type="ECO:0000256" key="6">
    <source>
        <dbReference type="SAM" id="MobiDB-lite"/>
    </source>
</evidence>
<sequence>MLLAFNSLGSEGTDGQAADAGGSPLHSSLTVRTRRHLEIEIQKGRRRRRGERRGVLSVSIGMPGSIPTMAVQKKQSVIPPSQGPLSSRTIDSQRKRNGSERASENGSCIKPNTQAKKAACPVHKPAQISNSVSPRATAVANGQNIDERLKAARERREEQEKLLASRELSRLEREQRARLYYEQQLQERKKKLLEQRYKEETRRAAVEEKRKQRLKEEKERHESAVRKTIEKSQRAQQNLSQNSRGRKATKNTPRRLPLTPWEKNLVSRLLTPTCSYLARSKSAGCESGEEVSFHSMNTTNTTTTTTTTTTPLKPQQHSGLVQQRPYASPSPNNRSINLAQIKVTKQQDANKKKSNRGSNIRSPGVKTSMKPATVTKSRTPSPSPERSSRRSISRHSTPLQLELPSVPEEDVAVCSSALAPGNSRPVRTSAGGQKEKMRAGNAPETPCLNLPETQMEAITRATRDESPSQMPPHPAPKPPEVVSRPSAGTTDREEASRLLAEKRREARLQREREEQERLQREEAERRSREELERRRAEERARQQAEAQHLIEEKRRREEEEQRQAEEERAQAMREAALLQKQREEEQAKERAKAEQIKQEREILAQKEDAERQARKKRLEEIMRRTRRTDSPDTKSVPARIMPKEAQPKENTEPVHNGTIEDAVKLPVGTKSSQLGLKNEEDMVPVVAFKERRSLRTLTGLEEIQTHQRAEVI</sequence>
<evidence type="ECO:0000313" key="8">
    <source>
        <dbReference type="Proteomes" id="UP000261420"/>
    </source>
</evidence>
<feature type="compositionally biased region" description="Polar residues" evidence="6">
    <location>
        <begin position="234"/>
        <end position="243"/>
    </location>
</feature>
<evidence type="ECO:0000256" key="1">
    <source>
        <dbReference type="ARBA" id="ARBA00004245"/>
    </source>
</evidence>
<evidence type="ECO:0000313" key="7">
    <source>
        <dbReference type="Ensembl" id="ENSSDUP00000012138.1"/>
    </source>
</evidence>
<dbReference type="PANTHER" id="PTHR15073">
    <property type="entry name" value="MICROTUBULE-ASSOCIATED PROTEIN"/>
    <property type="match status" value="1"/>
</dbReference>
<feature type="region of interest" description="Disordered" evidence="6">
    <location>
        <begin position="5"/>
        <end position="144"/>
    </location>
</feature>
<feature type="region of interest" description="Disordered" evidence="6">
    <location>
        <begin position="289"/>
        <end position="661"/>
    </location>
</feature>
<dbReference type="Proteomes" id="UP000261420">
    <property type="component" value="Unplaced"/>
</dbReference>
<organism evidence="7 8">
    <name type="scientific">Seriola dumerili</name>
    <name type="common">Greater amberjack</name>
    <name type="synonym">Caranx dumerili</name>
    <dbReference type="NCBI Taxonomy" id="41447"/>
    <lineage>
        <taxon>Eukaryota</taxon>
        <taxon>Metazoa</taxon>
        <taxon>Chordata</taxon>
        <taxon>Craniata</taxon>
        <taxon>Vertebrata</taxon>
        <taxon>Euteleostomi</taxon>
        <taxon>Actinopterygii</taxon>
        <taxon>Neopterygii</taxon>
        <taxon>Teleostei</taxon>
        <taxon>Neoteleostei</taxon>
        <taxon>Acanthomorphata</taxon>
        <taxon>Carangaria</taxon>
        <taxon>Carangiformes</taxon>
        <taxon>Carangidae</taxon>
        <taxon>Seriola</taxon>
    </lineage>
</organism>
<dbReference type="GO" id="GO:0000226">
    <property type="term" value="P:microtubule cytoskeleton organization"/>
    <property type="evidence" value="ECO:0007669"/>
    <property type="project" value="InterPro"/>
</dbReference>
<reference evidence="7" key="2">
    <citation type="submission" date="2025-09" db="UniProtKB">
        <authorList>
            <consortium name="Ensembl"/>
        </authorList>
    </citation>
    <scope>IDENTIFICATION</scope>
</reference>
<accession>A0A3B4U1S5</accession>
<feature type="compositionally biased region" description="Polar residues" evidence="6">
    <location>
        <begin position="311"/>
        <end position="321"/>
    </location>
</feature>
<dbReference type="PANTHER" id="PTHR15073:SF1">
    <property type="entry name" value="RETICULOCYTE-BINDING PROTEIN HOMOLOG 2A"/>
    <property type="match status" value="1"/>
</dbReference>
<evidence type="ECO:0000256" key="2">
    <source>
        <dbReference type="ARBA" id="ARBA00007525"/>
    </source>
</evidence>
<feature type="compositionally biased region" description="Basic and acidic residues" evidence="6">
    <location>
        <begin position="490"/>
        <end position="571"/>
    </location>
</feature>
<dbReference type="GO" id="GO:0015630">
    <property type="term" value="C:microtubule cytoskeleton"/>
    <property type="evidence" value="ECO:0007669"/>
    <property type="project" value="InterPro"/>
</dbReference>
<evidence type="ECO:0000256" key="3">
    <source>
        <dbReference type="ARBA" id="ARBA00022490"/>
    </source>
</evidence>
<protein>
    <submittedName>
        <fullName evidence="7">Ensconsin-like</fullName>
    </submittedName>
</protein>
<feature type="compositionally biased region" description="Pro residues" evidence="6">
    <location>
        <begin position="469"/>
        <end position="479"/>
    </location>
</feature>
<dbReference type="InterPro" id="IPR008604">
    <property type="entry name" value="MAP7_fam"/>
</dbReference>
<feature type="compositionally biased region" description="Basic and acidic residues" evidence="6">
    <location>
        <begin position="641"/>
        <end position="652"/>
    </location>
</feature>
<comment type="subcellular location">
    <subcellularLocation>
        <location evidence="1">Cytoplasm</location>
        <location evidence="1">Cytoskeleton</location>
    </subcellularLocation>
</comment>
<dbReference type="GeneTree" id="ENSGT00950000182941"/>
<evidence type="ECO:0000256" key="4">
    <source>
        <dbReference type="ARBA" id="ARBA00023054"/>
    </source>
</evidence>
<feature type="compositionally biased region" description="Polar residues" evidence="6">
    <location>
        <begin position="73"/>
        <end position="90"/>
    </location>
</feature>
<keyword evidence="5" id="KW-0206">Cytoskeleton</keyword>
<feature type="compositionally biased region" description="Polar residues" evidence="6">
    <location>
        <begin position="329"/>
        <end position="347"/>
    </location>
</feature>
<feature type="compositionally biased region" description="Low complexity" evidence="6">
    <location>
        <begin position="297"/>
        <end position="310"/>
    </location>
</feature>
<feature type="compositionally biased region" description="Basic and acidic residues" evidence="6">
    <location>
        <begin position="202"/>
        <end position="233"/>
    </location>
</feature>
<dbReference type="AlphaFoldDB" id="A0A3B4U1S5"/>
<feature type="compositionally biased region" description="Polar residues" evidence="6">
    <location>
        <begin position="104"/>
        <end position="115"/>
    </location>
</feature>
<reference evidence="7" key="1">
    <citation type="submission" date="2025-08" db="UniProtKB">
        <authorList>
            <consortium name="Ensembl"/>
        </authorList>
    </citation>
    <scope>IDENTIFICATION</scope>
</reference>
<name>A0A3B4U1S5_SERDU</name>
<feature type="region of interest" description="Disordered" evidence="6">
    <location>
        <begin position="202"/>
        <end position="260"/>
    </location>
</feature>
<dbReference type="STRING" id="41447.ENSSDUP00000012138"/>
<dbReference type="InterPro" id="IPR051483">
    <property type="entry name" value="MAP7_domain-containing"/>
</dbReference>
<evidence type="ECO:0000256" key="5">
    <source>
        <dbReference type="ARBA" id="ARBA00023212"/>
    </source>
</evidence>
<dbReference type="Ensembl" id="ENSSDUT00000012359.1">
    <property type="protein sequence ID" value="ENSSDUP00000012138.1"/>
    <property type="gene ID" value="ENSSDUG00000008844.1"/>
</dbReference>
<keyword evidence="3" id="KW-0963">Cytoplasm</keyword>
<dbReference type="Pfam" id="PF05672">
    <property type="entry name" value="MAP7"/>
    <property type="match status" value="1"/>
</dbReference>
<keyword evidence="8" id="KW-1185">Reference proteome</keyword>
<feature type="compositionally biased region" description="Basic and acidic residues" evidence="6">
    <location>
        <begin position="580"/>
        <end position="632"/>
    </location>
</feature>